<dbReference type="EMBL" id="JAKKSL010000002">
    <property type="protein sequence ID" value="MCI2283884.1"/>
    <property type="molecule type" value="Genomic_DNA"/>
</dbReference>
<gene>
    <name evidence="3" type="ORF">L3081_11325</name>
</gene>
<dbReference type="InterPro" id="IPR000014">
    <property type="entry name" value="PAS"/>
</dbReference>
<dbReference type="NCBIfam" id="TIGR00229">
    <property type="entry name" value="sensory_box"/>
    <property type="match status" value="1"/>
</dbReference>
<dbReference type="PROSITE" id="PS50113">
    <property type="entry name" value="PAC"/>
    <property type="match status" value="1"/>
</dbReference>
<reference evidence="3" key="1">
    <citation type="submission" date="2022-01" db="EMBL/GenBank/DDBJ databases">
        <title>Colwellia maritima, isolated from seawater.</title>
        <authorList>
            <person name="Kristyanto S."/>
            <person name="Jung J."/>
            <person name="Jeon C.O."/>
        </authorList>
    </citation>
    <scope>NUCLEOTIDE SEQUENCE</scope>
    <source>
        <strain evidence="3">MSW7</strain>
    </source>
</reference>
<protein>
    <submittedName>
        <fullName evidence="3">PAS domain S-box protein</fullName>
    </submittedName>
</protein>
<dbReference type="InterPro" id="IPR035965">
    <property type="entry name" value="PAS-like_dom_sf"/>
</dbReference>
<dbReference type="RefSeq" id="WP_242286197.1">
    <property type="nucleotide sequence ID" value="NZ_JAKKSL010000002.1"/>
</dbReference>
<dbReference type="Proteomes" id="UP001139646">
    <property type="component" value="Unassembled WGS sequence"/>
</dbReference>
<accession>A0ABS9X142</accession>
<sequence length="163" mass="17983">MAFLFLEFADIFELSTLDGEQLTVEQWPLARVLRGETLSELELCVKNSRDGWQGIFSFGGTIVNNDIGNALVAIITINDITEEKQAEINLRIAAVSFESQESIMITDAENRILRVNSAFTETTGYSAAEIVGKSPSLLKSGRHDAEFFQAMWESINDTGSRAG</sequence>
<dbReference type="InterPro" id="IPR000700">
    <property type="entry name" value="PAS-assoc_C"/>
</dbReference>
<evidence type="ECO:0000313" key="4">
    <source>
        <dbReference type="Proteomes" id="UP001139646"/>
    </source>
</evidence>
<organism evidence="3 4">
    <name type="scientific">Colwellia maritima</name>
    <dbReference type="NCBI Taxonomy" id="2912588"/>
    <lineage>
        <taxon>Bacteria</taxon>
        <taxon>Pseudomonadati</taxon>
        <taxon>Pseudomonadota</taxon>
        <taxon>Gammaproteobacteria</taxon>
        <taxon>Alteromonadales</taxon>
        <taxon>Colwelliaceae</taxon>
        <taxon>Colwellia</taxon>
    </lineage>
</organism>
<dbReference type="SUPFAM" id="SSF55785">
    <property type="entry name" value="PYP-like sensor domain (PAS domain)"/>
    <property type="match status" value="1"/>
</dbReference>
<comment type="caution">
    <text evidence="3">The sequence shown here is derived from an EMBL/GenBank/DDBJ whole genome shotgun (WGS) entry which is preliminary data.</text>
</comment>
<evidence type="ECO:0000313" key="3">
    <source>
        <dbReference type="EMBL" id="MCI2283884.1"/>
    </source>
</evidence>
<keyword evidence="4" id="KW-1185">Reference proteome</keyword>
<dbReference type="PROSITE" id="PS50112">
    <property type="entry name" value="PAS"/>
    <property type="match status" value="1"/>
</dbReference>
<dbReference type="CDD" id="cd00130">
    <property type="entry name" value="PAS"/>
    <property type="match status" value="1"/>
</dbReference>
<evidence type="ECO:0000259" key="1">
    <source>
        <dbReference type="PROSITE" id="PS50112"/>
    </source>
</evidence>
<feature type="domain" description="PAC" evidence="2">
    <location>
        <begin position="39"/>
        <end position="92"/>
    </location>
</feature>
<name>A0ABS9X142_9GAMM</name>
<dbReference type="Pfam" id="PF13426">
    <property type="entry name" value="PAS_9"/>
    <property type="match status" value="1"/>
</dbReference>
<dbReference type="Gene3D" id="3.30.450.20">
    <property type="entry name" value="PAS domain"/>
    <property type="match status" value="2"/>
</dbReference>
<dbReference type="SMART" id="SM00091">
    <property type="entry name" value="PAS"/>
    <property type="match status" value="1"/>
</dbReference>
<evidence type="ECO:0000259" key="2">
    <source>
        <dbReference type="PROSITE" id="PS50113"/>
    </source>
</evidence>
<proteinExistence type="predicted"/>
<feature type="domain" description="PAS" evidence="1">
    <location>
        <begin position="103"/>
        <end position="134"/>
    </location>
</feature>